<dbReference type="AlphaFoldDB" id="A0A8J3F148"/>
<dbReference type="Proteomes" id="UP000642180">
    <property type="component" value="Unassembled WGS sequence"/>
</dbReference>
<dbReference type="Pfam" id="PF11454">
    <property type="entry name" value="DUF3016"/>
    <property type="match status" value="1"/>
</dbReference>
<reference evidence="2" key="1">
    <citation type="journal article" date="2019" name="Int. J. Syst. Evol. Microbiol.">
        <title>The Global Catalogue of Microorganisms (GCM) 10K type strain sequencing project: providing services to taxonomists for standard genome sequencing and annotation.</title>
        <authorList>
            <consortium name="The Broad Institute Genomics Platform"/>
            <consortium name="The Broad Institute Genome Sequencing Center for Infectious Disease"/>
            <person name="Wu L."/>
            <person name="Ma J."/>
        </authorList>
    </citation>
    <scope>NUCLEOTIDE SEQUENCE [LARGE SCALE GENOMIC DNA]</scope>
    <source>
        <strain evidence="2">CCM 2767</strain>
    </source>
</reference>
<sequence>MHIAARKHGIGLVVLVTTLLAGCASTVDDPRHANVEVQFAEDVWRNDSRNGTFGHESSRRAAEVALRKHLMERAGQMLPEGKTLAVTFTQIERAGAYEPWHGPAAQDVRIVRDIYPPRIDLTFSLSNADGRTLKAGNSQLRDSAFLLHANRYPNDPLRFEKALLDDWVRRELPSKK</sequence>
<comment type="caution">
    <text evidence="1">The sequence shown here is derived from an EMBL/GenBank/DDBJ whole genome shotgun (WGS) entry which is preliminary data.</text>
</comment>
<dbReference type="EMBL" id="BMDI01000001">
    <property type="protein sequence ID" value="GGI18602.1"/>
    <property type="molecule type" value="Genomic_DNA"/>
</dbReference>
<accession>A0A8J3F148</accession>
<dbReference type="InterPro" id="IPR021557">
    <property type="entry name" value="DUF3016"/>
</dbReference>
<evidence type="ECO:0000313" key="2">
    <source>
        <dbReference type="Proteomes" id="UP000642180"/>
    </source>
</evidence>
<evidence type="ECO:0000313" key="1">
    <source>
        <dbReference type="EMBL" id="GGI18602.1"/>
    </source>
</evidence>
<keyword evidence="2" id="KW-1185">Reference proteome</keyword>
<protein>
    <submittedName>
        <fullName evidence="1">Membrane protein</fullName>
    </submittedName>
</protein>
<name>A0A8J3F148_9BURK</name>
<dbReference type="PROSITE" id="PS51257">
    <property type="entry name" value="PROKAR_LIPOPROTEIN"/>
    <property type="match status" value="1"/>
</dbReference>
<organism evidence="1 2">
    <name type="scientific">Oxalicibacterium faecigallinarum</name>
    <dbReference type="NCBI Taxonomy" id="573741"/>
    <lineage>
        <taxon>Bacteria</taxon>
        <taxon>Pseudomonadati</taxon>
        <taxon>Pseudomonadota</taxon>
        <taxon>Betaproteobacteria</taxon>
        <taxon>Burkholderiales</taxon>
        <taxon>Oxalobacteraceae</taxon>
        <taxon>Oxalicibacterium</taxon>
    </lineage>
</organism>
<gene>
    <name evidence="1" type="ORF">GCM10008066_14900</name>
</gene>
<proteinExistence type="predicted"/>
<dbReference type="RefSeq" id="WP_188380610.1">
    <property type="nucleotide sequence ID" value="NZ_BMDI01000001.1"/>
</dbReference>